<feature type="transmembrane region" description="Helical" evidence="1">
    <location>
        <begin position="333"/>
        <end position="356"/>
    </location>
</feature>
<feature type="transmembrane region" description="Helical" evidence="1">
    <location>
        <begin position="368"/>
        <end position="387"/>
    </location>
</feature>
<name>A0AAD4L948_9AGAM</name>
<dbReference type="GO" id="GO:1990573">
    <property type="term" value="P:potassium ion import across plasma membrane"/>
    <property type="evidence" value="ECO:0007669"/>
    <property type="project" value="TreeGrafter"/>
</dbReference>
<keyword evidence="1" id="KW-0812">Transmembrane</keyword>
<feature type="transmembrane region" description="Helical" evidence="1">
    <location>
        <begin position="140"/>
        <end position="165"/>
    </location>
</feature>
<proteinExistence type="predicted"/>
<protein>
    <submittedName>
        <fullName evidence="2">Uncharacterized protein</fullName>
    </submittedName>
</protein>
<dbReference type="GO" id="GO:0005886">
    <property type="term" value="C:plasma membrane"/>
    <property type="evidence" value="ECO:0007669"/>
    <property type="project" value="TreeGrafter"/>
</dbReference>
<feature type="transmembrane region" description="Helical" evidence="1">
    <location>
        <begin position="561"/>
        <end position="584"/>
    </location>
</feature>
<dbReference type="GO" id="GO:0030007">
    <property type="term" value="P:intracellular potassium ion homeostasis"/>
    <property type="evidence" value="ECO:0007669"/>
    <property type="project" value="TreeGrafter"/>
</dbReference>
<keyword evidence="1" id="KW-0472">Membrane</keyword>
<dbReference type="AlphaFoldDB" id="A0AAD4L948"/>
<dbReference type="PANTHER" id="PTHR31064">
    <property type="entry name" value="POTASSIUM TRANSPORT PROTEIN DDB_G0292412-RELATED"/>
    <property type="match status" value="1"/>
</dbReference>
<dbReference type="PANTHER" id="PTHR31064:SF30">
    <property type="entry name" value="HIGH-AFFINITY POTASSIUM TRANSPORT PROTEIN-RELATED"/>
    <property type="match status" value="1"/>
</dbReference>
<accession>A0AAD4L948</accession>
<dbReference type="GO" id="GO:0140107">
    <property type="term" value="F:high-affinity potassium ion transmembrane transporter activity"/>
    <property type="evidence" value="ECO:0007669"/>
    <property type="project" value="TreeGrafter"/>
</dbReference>
<evidence type="ECO:0000313" key="3">
    <source>
        <dbReference type="Proteomes" id="UP001201163"/>
    </source>
</evidence>
<organism evidence="2 3">
    <name type="scientific">Lactarius akahatsu</name>
    <dbReference type="NCBI Taxonomy" id="416441"/>
    <lineage>
        <taxon>Eukaryota</taxon>
        <taxon>Fungi</taxon>
        <taxon>Dikarya</taxon>
        <taxon>Basidiomycota</taxon>
        <taxon>Agaricomycotina</taxon>
        <taxon>Agaricomycetes</taxon>
        <taxon>Russulales</taxon>
        <taxon>Russulaceae</taxon>
        <taxon>Lactarius</taxon>
    </lineage>
</organism>
<reference evidence="2" key="1">
    <citation type="submission" date="2022-01" db="EMBL/GenBank/DDBJ databases">
        <title>Comparative genomics reveals a dynamic genome evolution in the ectomycorrhizal milk-cap (Lactarius) mushrooms.</title>
        <authorList>
            <consortium name="DOE Joint Genome Institute"/>
            <person name="Lebreton A."/>
            <person name="Tang N."/>
            <person name="Kuo A."/>
            <person name="LaButti K."/>
            <person name="Drula E."/>
            <person name="Barry K."/>
            <person name="Clum A."/>
            <person name="Lipzen A."/>
            <person name="Mousain D."/>
            <person name="Ng V."/>
            <person name="Wang R."/>
            <person name="Wang X."/>
            <person name="Dai Y."/>
            <person name="Henrissat B."/>
            <person name="Grigoriev I.V."/>
            <person name="Guerin-Laguette A."/>
            <person name="Yu F."/>
            <person name="Martin F.M."/>
        </authorList>
    </citation>
    <scope>NUCLEOTIDE SEQUENCE</scope>
    <source>
        <strain evidence="2">QP</strain>
    </source>
</reference>
<dbReference type="Proteomes" id="UP001201163">
    <property type="component" value="Unassembled WGS sequence"/>
</dbReference>
<dbReference type="EMBL" id="JAKELL010000102">
    <property type="protein sequence ID" value="KAH8982290.1"/>
    <property type="molecule type" value="Genomic_DNA"/>
</dbReference>
<keyword evidence="1" id="KW-1133">Transmembrane helix</keyword>
<keyword evidence="3" id="KW-1185">Reference proteome</keyword>
<gene>
    <name evidence="2" type="ORF">EDB92DRAFT_1819936</name>
</gene>
<feature type="transmembrane region" description="Helical" evidence="1">
    <location>
        <begin position="504"/>
        <end position="524"/>
    </location>
</feature>
<feature type="transmembrane region" description="Helical" evidence="1">
    <location>
        <begin position="115"/>
        <end position="134"/>
    </location>
</feature>
<evidence type="ECO:0000256" key="1">
    <source>
        <dbReference type="SAM" id="Phobius"/>
    </source>
</evidence>
<evidence type="ECO:0000313" key="2">
    <source>
        <dbReference type="EMBL" id="KAH8982290.1"/>
    </source>
</evidence>
<sequence>MWQNTVEKSVFKERNRSGRDQRNDDIAGLQMRSIGEHLALSNKDARAHYTCGLNMFLVLLSHLVAERCSFPQTTLSSKVLFLGNRITFVQAFVTRTGHSWGAVFERELNLFRIDLAVFTLVPIVSAGLLVASNGRFHINALFVCVIIVLMSLVGSPMFVSLVTVYPRKRYLTKQLDLAIKSEFERTRTRDSGRLTMSLRAPARQKVNSRIVHNNMAPSPPFDPSRRYRMYASLKFANPGKPHLFQPDSVSRLLPQFRCFLMMTTKSTTPSQCCFWTVSGFSISSAKVDPVKAVRDRLPTVADRSLTALTGSTLADVARSWAITLAYQRAVIRLVFRFSAFQVVGAWANTGFSLIYLQLVRPFQTAYPLLIFMGLAVAGNTGFVAYLLDQSLLTESKTFHVGFFDALLFTLEPTDRYPCLQTVYPQVNAEKAASVQLAGFQSIAISALAPVLQQVSLLHRAESSLIIALVNQSIPDLHEICGDSLLRYFSFASPRHRAQLGNLENAFWFTTFVVFFEVVSAYGTVGLSLDVPSVFQSFLSHPFSTCSFLVPETHTHTQKKNCSLSGAMITLLSKLIVCAVMPVLYGRHCGLPVAFDRAIVLPTEFVQNLKASEIVREMKMAKHQAHAAAAGGRRENSHSVNEGECIGEVTMLRQAHDATIASL</sequence>
<dbReference type="InterPro" id="IPR051143">
    <property type="entry name" value="TrkH_K-transport"/>
</dbReference>
<comment type="caution">
    <text evidence="2">The sequence shown here is derived from an EMBL/GenBank/DDBJ whole genome shotgun (WGS) entry which is preliminary data.</text>
</comment>